<sequence length="32" mass="3567">LLDAMTAYMAQMESEVLGKVDKLSRAGWDSYS</sequence>
<dbReference type="Proteomes" id="UP000037035">
    <property type="component" value="Unassembled WGS sequence"/>
</dbReference>
<evidence type="ECO:0000313" key="3">
    <source>
        <dbReference type="Proteomes" id="UP000037035"/>
    </source>
</evidence>
<feature type="non-terminal residue" evidence="1">
    <location>
        <position position="1"/>
    </location>
</feature>
<dbReference type="EMBL" id="LAVV01015175">
    <property type="protein sequence ID" value="KNZ44097.1"/>
    <property type="molecule type" value="Genomic_DNA"/>
</dbReference>
<comment type="caution">
    <text evidence="1">The sequence shown here is derived from an EMBL/GenBank/DDBJ whole genome shotgun (WGS) entry which is preliminary data.</text>
</comment>
<proteinExistence type="predicted"/>
<evidence type="ECO:0000313" key="1">
    <source>
        <dbReference type="EMBL" id="KNZ44097.1"/>
    </source>
</evidence>
<accession>A0A0L6U6Y1</accession>
<dbReference type="VEuPathDB" id="FungiDB:VP01_208g1"/>
<dbReference type="VEuPathDB" id="FungiDB:VP01_9514g2"/>
<dbReference type="AlphaFoldDB" id="A0A0L6U6Y1"/>
<reference evidence="1 3" key="1">
    <citation type="submission" date="2015-08" db="EMBL/GenBank/DDBJ databases">
        <title>Next Generation Sequencing and Analysis of the Genome of Puccinia sorghi L Schw, the Causal Agent of Maize Common Rust.</title>
        <authorList>
            <person name="Rochi L."/>
            <person name="Burguener G."/>
            <person name="Darino M."/>
            <person name="Turjanski A."/>
            <person name="Kreff E."/>
            <person name="Dieguez M.J."/>
            <person name="Sacco F."/>
        </authorList>
    </citation>
    <scope>NUCLEOTIDE SEQUENCE [LARGE SCALE GENOMIC DNA]</scope>
    <source>
        <strain evidence="1 3">RO10H11247</strain>
    </source>
</reference>
<organism evidence="1 3">
    <name type="scientific">Puccinia sorghi</name>
    <dbReference type="NCBI Taxonomy" id="27349"/>
    <lineage>
        <taxon>Eukaryota</taxon>
        <taxon>Fungi</taxon>
        <taxon>Dikarya</taxon>
        <taxon>Basidiomycota</taxon>
        <taxon>Pucciniomycotina</taxon>
        <taxon>Pucciniomycetes</taxon>
        <taxon>Pucciniales</taxon>
        <taxon>Pucciniaceae</taxon>
        <taxon>Puccinia</taxon>
    </lineage>
</organism>
<protein>
    <submittedName>
        <fullName evidence="1">Uncharacterized protein</fullName>
    </submittedName>
</protein>
<keyword evidence="3" id="KW-1185">Reference proteome</keyword>
<dbReference type="EMBL" id="LAVV01006937">
    <property type="protein sequence ID" value="KNZ57714.1"/>
    <property type="molecule type" value="Genomic_DNA"/>
</dbReference>
<evidence type="ECO:0000313" key="2">
    <source>
        <dbReference type="EMBL" id="KNZ57714.1"/>
    </source>
</evidence>
<name>A0A0L6U6Y1_9BASI</name>
<gene>
    <name evidence="2" type="ORF">VP01_208g1</name>
    <name evidence="1" type="ORF">VP01_9514g2</name>
</gene>
<dbReference type="OrthoDB" id="15425at2759"/>